<accession>A0ABT3RDE9</accession>
<gene>
    <name evidence="1" type="ORF">OO017_06430</name>
</gene>
<sequence>MKNVLPNFVLAIFLFMNFGCDKGEEVSCVDDCSDTYLKQNGMVRYKGEELDCKDFPSLYEYQNKQYYVLGNNCADIAINPTDCDGNSLCKSGDSKSCSTFFENAKYIGIVGIEN</sequence>
<evidence type="ECO:0000313" key="2">
    <source>
        <dbReference type="Proteomes" id="UP001207228"/>
    </source>
</evidence>
<organism evidence="1 2">
    <name type="scientific">Pontibacter anaerobius</name>
    <dbReference type="NCBI Taxonomy" id="2993940"/>
    <lineage>
        <taxon>Bacteria</taxon>
        <taxon>Pseudomonadati</taxon>
        <taxon>Bacteroidota</taxon>
        <taxon>Cytophagia</taxon>
        <taxon>Cytophagales</taxon>
        <taxon>Hymenobacteraceae</taxon>
        <taxon>Pontibacter</taxon>
    </lineage>
</organism>
<dbReference type="Proteomes" id="UP001207228">
    <property type="component" value="Unassembled WGS sequence"/>
</dbReference>
<dbReference type="EMBL" id="JAPFQO010000003">
    <property type="protein sequence ID" value="MCX2739575.1"/>
    <property type="molecule type" value="Genomic_DNA"/>
</dbReference>
<evidence type="ECO:0000313" key="1">
    <source>
        <dbReference type="EMBL" id="MCX2739575.1"/>
    </source>
</evidence>
<comment type="caution">
    <text evidence="1">The sequence shown here is derived from an EMBL/GenBank/DDBJ whole genome shotgun (WGS) entry which is preliminary data.</text>
</comment>
<proteinExistence type="predicted"/>
<keyword evidence="2" id="KW-1185">Reference proteome</keyword>
<protein>
    <submittedName>
        <fullName evidence="1">Uncharacterized protein</fullName>
    </submittedName>
</protein>
<name>A0ABT3RDE9_9BACT</name>
<dbReference type="RefSeq" id="WP_266051638.1">
    <property type="nucleotide sequence ID" value="NZ_JAPFQO010000003.1"/>
</dbReference>
<reference evidence="1 2" key="1">
    <citation type="submission" date="2022-11" db="EMBL/GenBank/DDBJ databases">
        <title>The characterization of three novel Bacteroidetes species and genomic analysis of their roles in tidal elemental geochemical cycles.</title>
        <authorList>
            <person name="Ma K.-J."/>
        </authorList>
    </citation>
    <scope>NUCLEOTIDE SEQUENCE [LARGE SCALE GENOMIC DNA]</scope>
    <source>
        <strain evidence="1 2">M82</strain>
    </source>
</reference>